<comment type="caution">
    <text evidence="4">The sequence shown here is derived from an EMBL/GenBank/DDBJ whole genome shotgun (WGS) entry which is preliminary data.</text>
</comment>
<feature type="signal peptide" evidence="3">
    <location>
        <begin position="1"/>
        <end position="21"/>
    </location>
</feature>
<keyword evidence="3" id="KW-0732">Signal</keyword>
<evidence type="ECO:0000256" key="1">
    <source>
        <dbReference type="SAM" id="Coils"/>
    </source>
</evidence>
<feature type="coiled-coil region" evidence="1">
    <location>
        <begin position="81"/>
        <end position="149"/>
    </location>
</feature>
<accession>A0AAV7L0I8</accession>
<feature type="region of interest" description="Disordered" evidence="2">
    <location>
        <begin position="38"/>
        <end position="59"/>
    </location>
</feature>
<dbReference type="AlphaFoldDB" id="A0AAV7L0I8"/>
<keyword evidence="5" id="KW-1185">Reference proteome</keyword>
<name>A0AAV7L0I8_PLEWA</name>
<proteinExistence type="predicted"/>
<dbReference type="Gene3D" id="1.20.1260.80">
    <property type="match status" value="1"/>
</dbReference>
<evidence type="ECO:0000313" key="4">
    <source>
        <dbReference type="EMBL" id="KAJ1082003.1"/>
    </source>
</evidence>
<sequence length="201" mass="22903">MWWCGRLHLVRLALLRPALWANRIKPRPNCNLALRKACGPSGEDPGPGQAGGPSMSAGEGQDLRQSLVAMQNSLTQIDGMIDSLSYRMDRMSERLDKHAERLDQAERRISEVEDGQMELNTGHTKLNKMQEARRQFIAGKKQLRDLQLEYCMLYPAKLRVEVEGKPLFFTDHKKLALFIKHRTARNVDCSRDDTDSRAAED</sequence>
<keyword evidence="1" id="KW-0175">Coiled coil</keyword>
<feature type="chain" id="PRO_5043888349" evidence="3">
    <location>
        <begin position="22"/>
        <end position="201"/>
    </location>
</feature>
<evidence type="ECO:0000256" key="3">
    <source>
        <dbReference type="SAM" id="SignalP"/>
    </source>
</evidence>
<dbReference type="Gene3D" id="3.30.250.20">
    <property type="entry name" value="L1 transposable element, C-terminal domain"/>
    <property type="match status" value="1"/>
</dbReference>
<protein>
    <submittedName>
        <fullName evidence="4">Uncharacterized protein</fullName>
    </submittedName>
</protein>
<gene>
    <name evidence="4" type="ORF">NDU88_002175</name>
</gene>
<dbReference type="EMBL" id="JANPWB010000016">
    <property type="protein sequence ID" value="KAJ1082003.1"/>
    <property type="molecule type" value="Genomic_DNA"/>
</dbReference>
<evidence type="ECO:0000256" key="2">
    <source>
        <dbReference type="SAM" id="MobiDB-lite"/>
    </source>
</evidence>
<reference evidence="4" key="1">
    <citation type="journal article" date="2022" name="bioRxiv">
        <title>Sequencing and chromosome-scale assembly of the giantPleurodeles waltlgenome.</title>
        <authorList>
            <person name="Brown T."/>
            <person name="Elewa A."/>
            <person name="Iarovenko S."/>
            <person name="Subramanian E."/>
            <person name="Araus A.J."/>
            <person name="Petzold A."/>
            <person name="Susuki M."/>
            <person name="Suzuki K.-i.T."/>
            <person name="Hayashi T."/>
            <person name="Toyoda A."/>
            <person name="Oliveira C."/>
            <person name="Osipova E."/>
            <person name="Leigh N.D."/>
            <person name="Simon A."/>
            <person name="Yun M.H."/>
        </authorList>
    </citation>
    <scope>NUCLEOTIDE SEQUENCE</scope>
    <source>
        <strain evidence="4">20211129_DDA</strain>
        <tissue evidence="4">Liver</tissue>
    </source>
</reference>
<evidence type="ECO:0000313" key="5">
    <source>
        <dbReference type="Proteomes" id="UP001066276"/>
    </source>
</evidence>
<dbReference type="Proteomes" id="UP001066276">
    <property type="component" value="Chromosome 12"/>
</dbReference>
<organism evidence="4 5">
    <name type="scientific">Pleurodeles waltl</name>
    <name type="common">Iberian ribbed newt</name>
    <dbReference type="NCBI Taxonomy" id="8319"/>
    <lineage>
        <taxon>Eukaryota</taxon>
        <taxon>Metazoa</taxon>
        <taxon>Chordata</taxon>
        <taxon>Craniata</taxon>
        <taxon>Vertebrata</taxon>
        <taxon>Euteleostomi</taxon>
        <taxon>Amphibia</taxon>
        <taxon>Batrachia</taxon>
        <taxon>Caudata</taxon>
        <taxon>Salamandroidea</taxon>
        <taxon>Salamandridae</taxon>
        <taxon>Pleurodelinae</taxon>
        <taxon>Pleurodeles</taxon>
    </lineage>
</organism>
<dbReference type="InterPro" id="IPR042566">
    <property type="entry name" value="L1_C"/>
</dbReference>